<feature type="transmembrane region" description="Helical" evidence="5">
    <location>
        <begin position="21"/>
        <end position="41"/>
    </location>
</feature>
<sequence length="248" mass="26412">MSRFGRQLRAEQLLYWRNRGAAFFTFLLPLLLLGLLGVIGRDQTVNGRPYADYFVPGMLGVAVVMTTFAGLAITLTIRRERGILKRVRGTPLPPAEYLAALVVSTALVLALEAVVVLAVGRLFLGVDVPGAWWQIVLLVVLGACCFAGLGIAVTRLVPSAEGSSAVVNAIYLPVLIVSGSFYPVEDLPTALRVAAEALPLSHLLTALQDVFIDGGVERSHLAGLGVLVLWGLAGAALAARSFRWEPQA</sequence>
<feature type="domain" description="ABC transmembrane type-2" evidence="6">
    <location>
        <begin position="20"/>
        <end position="245"/>
    </location>
</feature>
<dbReference type="PRINTS" id="PR00164">
    <property type="entry name" value="ABC2TRNSPORT"/>
</dbReference>
<evidence type="ECO:0000313" key="7">
    <source>
        <dbReference type="EMBL" id="CAA9545413.1"/>
    </source>
</evidence>
<dbReference type="GO" id="GO:0043190">
    <property type="term" value="C:ATP-binding cassette (ABC) transporter complex"/>
    <property type="evidence" value="ECO:0007669"/>
    <property type="project" value="InterPro"/>
</dbReference>
<evidence type="ECO:0000259" key="6">
    <source>
        <dbReference type="PROSITE" id="PS51012"/>
    </source>
</evidence>
<evidence type="ECO:0000256" key="2">
    <source>
        <dbReference type="ARBA" id="ARBA00022692"/>
    </source>
</evidence>
<evidence type="ECO:0000256" key="4">
    <source>
        <dbReference type="ARBA" id="ARBA00023136"/>
    </source>
</evidence>
<keyword evidence="3 5" id="KW-1133">Transmembrane helix</keyword>
<dbReference type="InterPro" id="IPR051784">
    <property type="entry name" value="Nod_factor_ABC_transporter"/>
</dbReference>
<reference evidence="7" key="1">
    <citation type="submission" date="2020-02" db="EMBL/GenBank/DDBJ databases">
        <authorList>
            <person name="Meier V. D."/>
        </authorList>
    </citation>
    <scope>NUCLEOTIDE SEQUENCE</scope>
    <source>
        <strain evidence="7">AVDCRST_MAG79</strain>
    </source>
</reference>
<dbReference type="InterPro" id="IPR000412">
    <property type="entry name" value="ABC_2_transport"/>
</dbReference>
<keyword evidence="4 5" id="KW-0472">Membrane</keyword>
<feature type="transmembrane region" description="Helical" evidence="5">
    <location>
        <begin position="53"/>
        <end position="77"/>
    </location>
</feature>
<feature type="transmembrane region" description="Helical" evidence="5">
    <location>
        <begin position="131"/>
        <end position="153"/>
    </location>
</feature>
<evidence type="ECO:0000256" key="1">
    <source>
        <dbReference type="ARBA" id="ARBA00004141"/>
    </source>
</evidence>
<dbReference type="PANTHER" id="PTHR43229:SF2">
    <property type="entry name" value="NODULATION PROTEIN J"/>
    <property type="match status" value="1"/>
</dbReference>
<evidence type="ECO:0000256" key="3">
    <source>
        <dbReference type="ARBA" id="ARBA00022989"/>
    </source>
</evidence>
<dbReference type="Pfam" id="PF01061">
    <property type="entry name" value="ABC2_membrane"/>
    <property type="match status" value="1"/>
</dbReference>
<dbReference type="GO" id="GO:0140359">
    <property type="term" value="F:ABC-type transporter activity"/>
    <property type="evidence" value="ECO:0007669"/>
    <property type="project" value="InterPro"/>
</dbReference>
<dbReference type="InterPro" id="IPR047817">
    <property type="entry name" value="ABC2_TM_bact-type"/>
</dbReference>
<feature type="transmembrane region" description="Helical" evidence="5">
    <location>
        <begin position="97"/>
        <end position="119"/>
    </location>
</feature>
<name>A0A6J4UAF6_9ACTN</name>
<keyword evidence="5" id="KW-1003">Cell membrane</keyword>
<dbReference type="InterPro" id="IPR013525">
    <property type="entry name" value="ABC2_TM"/>
</dbReference>
<comment type="subcellular location">
    <subcellularLocation>
        <location evidence="5">Cell membrane</location>
        <topology evidence="5">Multi-pass membrane protein</topology>
    </subcellularLocation>
    <subcellularLocation>
        <location evidence="1">Membrane</location>
        <topology evidence="1">Multi-pass membrane protein</topology>
    </subcellularLocation>
</comment>
<dbReference type="PROSITE" id="PS51012">
    <property type="entry name" value="ABC_TM2"/>
    <property type="match status" value="1"/>
</dbReference>
<keyword evidence="5" id="KW-0813">Transport</keyword>
<dbReference type="PANTHER" id="PTHR43229">
    <property type="entry name" value="NODULATION PROTEIN J"/>
    <property type="match status" value="1"/>
</dbReference>
<organism evidence="7">
    <name type="scientific">uncultured Thermoleophilia bacterium</name>
    <dbReference type="NCBI Taxonomy" id="1497501"/>
    <lineage>
        <taxon>Bacteria</taxon>
        <taxon>Bacillati</taxon>
        <taxon>Actinomycetota</taxon>
        <taxon>Thermoleophilia</taxon>
        <taxon>environmental samples</taxon>
    </lineage>
</organism>
<dbReference type="AlphaFoldDB" id="A0A6J4UAF6"/>
<gene>
    <name evidence="7" type="ORF">AVDCRST_MAG79-2245</name>
</gene>
<dbReference type="EMBL" id="CADCWC010000338">
    <property type="protein sequence ID" value="CAA9545413.1"/>
    <property type="molecule type" value="Genomic_DNA"/>
</dbReference>
<feature type="transmembrane region" description="Helical" evidence="5">
    <location>
        <begin position="221"/>
        <end position="239"/>
    </location>
</feature>
<dbReference type="PIRSF" id="PIRSF006648">
    <property type="entry name" value="DrrB"/>
    <property type="match status" value="1"/>
</dbReference>
<protein>
    <recommendedName>
        <fullName evidence="5">Transport permease protein</fullName>
    </recommendedName>
</protein>
<accession>A0A6J4UAF6</accession>
<keyword evidence="2 5" id="KW-0812">Transmembrane</keyword>
<comment type="similarity">
    <text evidence="5">Belongs to the ABC-2 integral membrane protein family.</text>
</comment>
<proteinExistence type="inferred from homology"/>
<feature type="transmembrane region" description="Helical" evidence="5">
    <location>
        <begin position="165"/>
        <end position="184"/>
    </location>
</feature>
<evidence type="ECO:0000256" key="5">
    <source>
        <dbReference type="RuleBase" id="RU361157"/>
    </source>
</evidence>